<keyword evidence="2" id="KW-0472">Membrane</keyword>
<organism evidence="3 4">
    <name type="scientific">Rubrivirga marina</name>
    <dbReference type="NCBI Taxonomy" id="1196024"/>
    <lineage>
        <taxon>Bacteria</taxon>
        <taxon>Pseudomonadati</taxon>
        <taxon>Rhodothermota</taxon>
        <taxon>Rhodothermia</taxon>
        <taxon>Rhodothermales</taxon>
        <taxon>Rubricoccaceae</taxon>
        <taxon>Rubrivirga</taxon>
    </lineage>
</organism>
<dbReference type="RefSeq" id="WP_095511455.1">
    <property type="nucleotide sequence ID" value="NZ_MQWD01000001.1"/>
</dbReference>
<evidence type="ECO:0000313" key="4">
    <source>
        <dbReference type="Proteomes" id="UP000216339"/>
    </source>
</evidence>
<feature type="transmembrane region" description="Helical" evidence="2">
    <location>
        <begin position="37"/>
        <end position="54"/>
    </location>
</feature>
<keyword evidence="2" id="KW-0812">Transmembrane</keyword>
<dbReference type="Proteomes" id="UP000216339">
    <property type="component" value="Unassembled WGS sequence"/>
</dbReference>
<evidence type="ECO:0000256" key="1">
    <source>
        <dbReference type="SAM" id="MobiDB-lite"/>
    </source>
</evidence>
<feature type="region of interest" description="Disordered" evidence="1">
    <location>
        <begin position="58"/>
        <end position="82"/>
    </location>
</feature>
<accession>A0A271J3D6</accession>
<evidence type="ECO:0000313" key="3">
    <source>
        <dbReference type="EMBL" id="PAP77788.1"/>
    </source>
</evidence>
<protein>
    <recommendedName>
        <fullName evidence="5">DUF4175 domain-containing protein</fullName>
    </recommendedName>
</protein>
<gene>
    <name evidence="3" type="ORF">BSZ37_15715</name>
</gene>
<dbReference type="AlphaFoldDB" id="A0A271J3D6"/>
<sequence length="82" mass="8615">MSRVLSPSQIWGGPVVLGVLSLVGLVAALVADGWGDALSWLALTVPAVVSLWGFRRRREPEADGPTPTPGRRAVRPALPPHG</sequence>
<evidence type="ECO:0000256" key="2">
    <source>
        <dbReference type="SAM" id="Phobius"/>
    </source>
</evidence>
<keyword evidence="4" id="KW-1185">Reference proteome</keyword>
<feature type="transmembrane region" description="Helical" evidence="2">
    <location>
        <begin position="12"/>
        <end position="31"/>
    </location>
</feature>
<dbReference type="EMBL" id="MQWD01000001">
    <property type="protein sequence ID" value="PAP77788.1"/>
    <property type="molecule type" value="Genomic_DNA"/>
</dbReference>
<evidence type="ECO:0008006" key="5">
    <source>
        <dbReference type="Google" id="ProtNLM"/>
    </source>
</evidence>
<name>A0A271J3D6_9BACT</name>
<comment type="caution">
    <text evidence="3">The sequence shown here is derived from an EMBL/GenBank/DDBJ whole genome shotgun (WGS) entry which is preliminary data.</text>
</comment>
<proteinExistence type="predicted"/>
<reference evidence="3 4" key="1">
    <citation type="submission" date="2016-11" db="EMBL/GenBank/DDBJ databases">
        <title>Study of marine rhodopsin-containing bacteria.</title>
        <authorList>
            <person name="Yoshizawa S."/>
            <person name="Kumagai Y."/>
            <person name="Kogure K."/>
        </authorList>
    </citation>
    <scope>NUCLEOTIDE SEQUENCE [LARGE SCALE GENOMIC DNA]</scope>
    <source>
        <strain evidence="3 4">SAORIC-28</strain>
    </source>
</reference>
<keyword evidence="2" id="KW-1133">Transmembrane helix</keyword>